<organism evidence="3 4">
    <name type="scientific">Brockia lithotrophica</name>
    <dbReference type="NCBI Taxonomy" id="933949"/>
    <lineage>
        <taxon>Bacteria</taxon>
        <taxon>Bacillati</taxon>
        <taxon>Bacillota</taxon>
        <taxon>Bacilli</taxon>
        <taxon>Bacillales</taxon>
        <taxon>Bacillales Family X. Incertae Sedis</taxon>
        <taxon>Brockia</taxon>
    </lineage>
</organism>
<evidence type="ECO:0000256" key="1">
    <source>
        <dbReference type="SAM" id="Coils"/>
    </source>
</evidence>
<evidence type="ECO:0000313" key="3">
    <source>
        <dbReference type="EMBL" id="PTQ50974.1"/>
    </source>
</evidence>
<keyword evidence="1" id="KW-0175">Coiled coil</keyword>
<feature type="coiled-coil region" evidence="1">
    <location>
        <begin position="71"/>
        <end position="98"/>
    </location>
</feature>
<evidence type="ECO:0000313" key="4">
    <source>
        <dbReference type="Proteomes" id="UP000244016"/>
    </source>
</evidence>
<name>A0A2T5G456_9BACL</name>
<evidence type="ECO:0008006" key="5">
    <source>
        <dbReference type="Google" id="ProtNLM"/>
    </source>
</evidence>
<comment type="caution">
    <text evidence="3">The sequence shown here is derived from an EMBL/GenBank/DDBJ whole genome shotgun (WGS) entry which is preliminary data.</text>
</comment>
<gene>
    <name evidence="3" type="ORF">BLITH_1212</name>
</gene>
<evidence type="ECO:0000256" key="2">
    <source>
        <dbReference type="SAM" id="MobiDB-lite"/>
    </source>
</evidence>
<sequence>MRGREGSSDTEEILAAWQKLTEDVRRSLAQDDLSGVLAALEARERWISAYGNTLSRALAEASRISLREKLLAEEEALRSALEDRRRALLAALEELRTRTRAERSYTAQSREEGGFPSGGLVDHKG</sequence>
<dbReference type="Proteomes" id="UP000244016">
    <property type="component" value="Unassembled WGS sequence"/>
</dbReference>
<feature type="compositionally biased region" description="Basic and acidic residues" evidence="2">
    <location>
        <begin position="99"/>
        <end position="113"/>
    </location>
</feature>
<accession>A0A2T5G456</accession>
<proteinExistence type="predicted"/>
<reference evidence="3 4" key="1">
    <citation type="submission" date="2017-08" db="EMBL/GenBank/DDBJ databases">
        <title>Burning lignite coal seam in the remote Altai Mountains harbors a hydrogen-driven thermophilic microbial community.</title>
        <authorList>
            <person name="Kadnikov V.V."/>
            <person name="Mardanov A.V."/>
            <person name="Ivasenko D."/>
            <person name="Beletsky A.V."/>
            <person name="Karnachuk O.V."/>
            <person name="Ravin N.V."/>
        </authorList>
    </citation>
    <scope>NUCLEOTIDE SEQUENCE [LARGE SCALE GENOMIC DNA]</scope>
    <source>
        <strain evidence="3">AL31</strain>
    </source>
</reference>
<protein>
    <recommendedName>
        <fullName evidence="5">Flagellar protein FliT</fullName>
    </recommendedName>
</protein>
<dbReference type="AlphaFoldDB" id="A0A2T5G456"/>
<dbReference type="EMBL" id="PEBW01000008">
    <property type="protein sequence ID" value="PTQ50974.1"/>
    <property type="molecule type" value="Genomic_DNA"/>
</dbReference>
<feature type="region of interest" description="Disordered" evidence="2">
    <location>
        <begin position="99"/>
        <end position="125"/>
    </location>
</feature>